<comment type="caution">
    <text evidence="2">The sequence shown here is derived from an EMBL/GenBank/DDBJ whole genome shotgun (WGS) entry which is preliminary data.</text>
</comment>
<evidence type="ECO:0000256" key="1">
    <source>
        <dbReference type="SAM" id="MobiDB-lite"/>
    </source>
</evidence>
<feature type="compositionally biased region" description="Polar residues" evidence="1">
    <location>
        <begin position="80"/>
        <end position="102"/>
    </location>
</feature>
<gene>
    <name evidence="2" type="ORF">Ddye_002173</name>
</gene>
<organism evidence="2 3">
    <name type="scientific">Dipteronia dyeriana</name>
    <dbReference type="NCBI Taxonomy" id="168575"/>
    <lineage>
        <taxon>Eukaryota</taxon>
        <taxon>Viridiplantae</taxon>
        <taxon>Streptophyta</taxon>
        <taxon>Embryophyta</taxon>
        <taxon>Tracheophyta</taxon>
        <taxon>Spermatophyta</taxon>
        <taxon>Magnoliopsida</taxon>
        <taxon>eudicotyledons</taxon>
        <taxon>Gunneridae</taxon>
        <taxon>Pentapetalae</taxon>
        <taxon>rosids</taxon>
        <taxon>malvids</taxon>
        <taxon>Sapindales</taxon>
        <taxon>Sapindaceae</taxon>
        <taxon>Hippocastanoideae</taxon>
        <taxon>Acereae</taxon>
        <taxon>Dipteronia</taxon>
    </lineage>
</organism>
<keyword evidence="3" id="KW-1185">Reference proteome</keyword>
<evidence type="ECO:0000313" key="2">
    <source>
        <dbReference type="EMBL" id="KAK2663599.1"/>
    </source>
</evidence>
<accession>A0AAD9XPX2</accession>
<proteinExistence type="predicted"/>
<dbReference type="AlphaFoldDB" id="A0AAD9XPX2"/>
<protein>
    <submittedName>
        <fullName evidence="2">Uncharacterized protein</fullName>
    </submittedName>
</protein>
<name>A0AAD9XPX2_9ROSI</name>
<reference evidence="2" key="1">
    <citation type="journal article" date="2023" name="Plant J.">
        <title>Genome sequences and population genomics provide insights into the demographic history, inbreeding, and mutation load of two 'living fossil' tree species of Dipteronia.</title>
        <authorList>
            <person name="Feng Y."/>
            <person name="Comes H.P."/>
            <person name="Chen J."/>
            <person name="Zhu S."/>
            <person name="Lu R."/>
            <person name="Zhang X."/>
            <person name="Li P."/>
            <person name="Qiu J."/>
            <person name="Olsen K.M."/>
            <person name="Qiu Y."/>
        </authorList>
    </citation>
    <scope>NUCLEOTIDE SEQUENCE</scope>
    <source>
        <strain evidence="2">KIB01</strain>
    </source>
</reference>
<feature type="region of interest" description="Disordered" evidence="1">
    <location>
        <begin position="77"/>
        <end position="102"/>
    </location>
</feature>
<sequence>MLGVCRAVARLQVPRPTRQCVGGAVAARKWRRVMEKTKRREKERRFIVLTPLYDLSTMAVACRFWYKIKLQRPWLRSESVPKTQRHSPSLTHPDVQSASTSSSAENWLGYEAQSRKPSAILGYGEHIKAS</sequence>
<dbReference type="Proteomes" id="UP001280121">
    <property type="component" value="Unassembled WGS sequence"/>
</dbReference>
<evidence type="ECO:0000313" key="3">
    <source>
        <dbReference type="Proteomes" id="UP001280121"/>
    </source>
</evidence>
<dbReference type="EMBL" id="JANJYI010000001">
    <property type="protein sequence ID" value="KAK2663599.1"/>
    <property type="molecule type" value="Genomic_DNA"/>
</dbReference>